<keyword evidence="2" id="KW-1185">Reference proteome</keyword>
<dbReference type="GO" id="GO:0032298">
    <property type="term" value="P:positive regulation of DNA-templated DNA replication initiation"/>
    <property type="evidence" value="ECO:0007669"/>
    <property type="project" value="TreeGrafter"/>
</dbReference>
<dbReference type="RefSeq" id="WP_011478591.1">
    <property type="nucleotide sequence ID" value="NC_007947.1"/>
</dbReference>
<dbReference type="eggNOG" id="COG2927">
    <property type="taxonomic scope" value="Bacteria"/>
</dbReference>
<dbReference type="Pfam" id="PF04364">
    <property type="entry name" value="DNA_pol3_chi"/>
    <property type="match status" value="1"/>
</dbReference>
<keyword evidence="1" id="KW-0808">Transferase</keyword>
<dbReference type="PANTHER" id="PTHR38767">
    <property type="entry name" value="DNA POLYMERASE III SUBUNIT CHI"/>
    <property type="match status" value="1"/>
</dbReference>
<dbReference type="EMBL" id="CP000284">
    <property type="protein sequence ID" value="ABE48494.1"/>
    <property type="molecule type" value="Genomic_DNA"/>
</dbReference>
<accession>Q1H4U3</accession>
<dbReference type="GO" id="GO:0003677">
    <property type="term" value="F:DNA binding"/>
    <property type="evidence" value="ECO:0007669"/>
    <property type="project" value="InterPro"/>
</dbReference>
<dbReference type="GO" id="GO:0003887">
    <property type="term" value="F:DNA-directed DNA polymerase activity"/>
    <property type="evidence" value="ECO:0007669"/>
    <property type="project" value="UniProtKB-EC"/>
</dbReference>
<sequence>MTRVDFFFNVPNKAAHVASLSSRAVQRGRRLMVLASTQQAAEQLGSFLWSSPPTGFLPHCHATHPRAAETPVIIDWRHEPLPHDDILINLDSQYPPFFSRFRRLIEIVGLEEEDRAAARERYRFYRDRGYELRTFDASGAALMKGGSDERSTSR</sequence>
<dbReference type="GO" id="GO:0006260">
    <property type="term" value="P:DNA replication"/>
    <property type="evidence" value="ECO:0007669"/>
    <property type="project" value="InterPro"/>
</dbReference>
<keyword evidence="1" id="KW-0548">Nucleotidyltransferase</keyword>
<dbReference type="STRING" id="265072.Mfla_0223"/>
<dbReference type="AlphaFoldDB" id="Q1H4U3"/>
<dbReference type="OrthoDB" id="5297568at2"/>
<gene>
    <name evidence="1" type="ordered locus">Mfla_0223</name>
</gene>
<dbReference type="EC" id="2.7.7.7" evidence="1"/>
<evidence type="ECO:0000313" key="1">
    <source>
        <dbReference type="EMBL" id="ABE48494.1"/>
    </source>
</evidence>
<protein>
    <submittedName>
        <fullName evidence="1">DNA polymerase III, chi subunit</fullName>
        <ecNumber evidence="1">2.7.7.7</ecNumber>
    </submittedName>
</protein>
<dbReference type="HOGENOM" id="CLU_131584_2_0_4"/>
<proteinExistence type="predicted"/>
<dbReference type="InterPro" id="IPR007459">
    <property type="entry name" value="DNA_pol3_chi"/>
</dbReference>
<dbReference type="PANTHER" id="PTHR38767:SF1">
    <property type="entry name" value="DNA POLYMERASE III SUBUNIT CHI"/>
    <property type="match status" value="1"/>
</dbReference>
<dbReference type="Gene3D" id="3.40.50.10110">
    <property type="entry name" value="DNA polymerase III subunit chi"/>
    <property type="match status" value="1"/>
</dbReference>
<evidence type="ECO:0000313" key="2">
    <source>
        <dbReference type="Proteomes" id="UP000002440"/>
    </source>
</evidence>
<name>Q1H4U3_METFK</name>
<reference evidence="1 2" key="1">
    <citation type="submission" date="2006-03" db="EMBL/GenBank/DDBJ databases">
        <title>Complete sequence of Methylobacillus flagellatus KT.</title>
        <authorList>
            <consortium name="US DOE Joint Genome Institute"/>
            <person name="Copeland A."/>
            <person name="Lucas S."/>
            <person name="Lapidus A."/>
            <person name="Barry K."/>
            <person name="Detter J.C."/>
            <person name="Glavina del Rio T."/>
            <person name="Hammon N."/>
            <person name="Israni S."/>
            <person name="Dalin E."/>
            <person name="Tice H."/>
            <person name="Pitluck S."/>
            <person name="Brettin T."/>
            <person name="Bruce D."/>
            <person name="Han C."/>
            <person name="Tapia R."/>
            <person name="Saunders E."/>
            <person name="Gilna P."/>
            <person name="Schmutz J."/>
            <person name="Larimer F."/>
            <person name="Land M."/>
            <person name="Kyrpides N."/>
            <person name="Anderson I."/>
            <person name="Richardson P."/>
        </authorList>
    </citation>
    <scope>NUCLEOTIDE SEQUENCE [LARGE SCALE GENOMIC DNA]</scope>
    <source>
        <strain evidence="2">KT / ATCC 51484 / DSM 6875</strain>
    </source>
</reference>
<dbReference type="Proteomes" id="UP000002440">
    <property type="component" value="Chromosome"/>
</dbReference>
<dbReference type="InterPro" id="IPR036768">
    <property type="entry name" value="PolIII_chi_sf"/>
</dbReference>
<dbReference type="SUPFAM" id="SSF102400">
    <property type="entry name" value="DNA polymerase III chi subunit"/>
    <property type="match status" value="1"/>
</dbReference>
<organism evidence="1 2">
    <name type="scientific">Methylobacillus flagellatus (strain ATCC 51484 / DSM 6875 / VKM B-1610 / KT)</name>
    <dbReference type="NCBI Taxonomy" id="265072"/>
    <lineage>
        <taxon>Bacteria</taxon>
        <taxon>Pseudomonadati</taxon>
        <taxon>Pseudomonadota</taxon>
        <taxon>Betaproteobacteria</taxon>
        <taxon>Nitrosomonadales</taxon>
        <taxon>Methylophilaceae</taxon>
        <taxon>Methylobacillus</taxon>
    </lineage>
</organism>
<dbReference type="KEGG" id="mfa:Mfla_0223"/>